<feature type="compositionally biased region" description="Polar residues" evidence="10">
    <location>
        <begin position="1"/>
        <end position="10"/>
    </location>
</feature>
<keyword evidence="9" id="KW-0539">Nucleus</keyword>
<dbReference type="GO" id="GO:0005634">
    <property type="term" value="C:nucleus"/>
    <property type="evidence" value="ECO:0007669"/>
    <property type="project" value="UniProtKB-SubCell"/>
</dbReference>
<comment type="subcellular location">
    <subcellularLocation>
        <location evidence="1">Nucleus</location>
    </subcellularLocation>
</comment>
<evidence type="ECO:0000256" key="6">
    <source>
        <dbReference type="ARBA" id="ARBA00023125"/>
    </source>
</evidence>
<dbReference type="AlphaFoldDB" id="A0A2B7WQ64"/>
<keyword evidence="8" id="KW-0804">Transcription</keyword>
<dbReference type="InterPro" id="IPR036864">
    <property type="entry name" value="Zn2-C6_fun-type_DNA-bd_sf"/>
</dbReference>
<dbReference type="Proteomes" id="UP000223968">
    <property type="component" value="Unassembled WGS sequence"/>
</dbReference>
<feature type="region of interest" description="Disordered" evidence="10">
    <location>
        <begin position="678"/>
        <end position="725"/>
    </location>
</feature>
<feature type="region of interest" description="Disordered" evidence="10">
    <location>
        <begin position="869"/>
        <end position="888"/>
    </location>
</feature>
<keyword evidence="6" id="KW-0238">DNA-binding</keyword>
<dbReference type="InterPro" id="IPR007219">
    <property type="entry name" value="XnlR_reg_dom"/>
</dbReference>
<dbReference type="GO" id="GO:0006351">
    <property type="term" value="P:DNA-templated transcription"/>
    <property type="evidence" value="ECO:0007669"/>
    <property type="project" value="InterPro"/>
</dbReference>
<gene>
    <name evidence="12" type="ORF">AJ79_08795</name>
</gene>
<evidence type="ECO:0000256" key="10">
    <source>
        <dbReference type="SAM" id="MobiDB-lite"/>
    </source>
</evidence>
<feature type="region of interest" description="Disordered" evidence="10">
    <location>
        <begin position="145"/>
        <end position="175"/>
    </location>
</feature>
<evidence type="ECO:0000256" key="5">
    <source>
        <dbReference type="ARBA" id="ARBA00023015"/>
    </source>
</evidence>
<dbReference type="STRING" id="1447875.A0A2B7WQ64"/>
<dbReference type="PROSITE" id="PS00463">
    <property type="entry name" value="ZN2_CY6_FUNGAL_1"/>
    <property type="match status" value="1"/>
</dbReference>
<keyword evidence="3" id="KW-0862">Zinc</keyword>
<name>A0A2B7WQ64_9EURO</name>
<dbReference type="EMBL" id="PDNB01000220">
    <property type="protein sequence ID" value="PGG98640.1"/>
    <property type="molecule type" value="Genomic_DNA"/>
</dbReference>
<dbReference type="OrthoDB" id="3364175at2759"/>
<evidence type="ECO:0000313" key="12">
    <source>
        <dbReference type="EMBL" id="PGG98640.1"/>
    </source>
</evidence>
<evidence type="ECO:0000256" key="4">
    <source>
        <dbReference type="ARBA" id="ARBA00022911"/>
    </source>
</evidence>
<keyword evidence="4" id="KW-0672">Quinate metabolism</keyword>
<feature type="compositionally biased region" description="Basic and acidic residues" evidence="10">
    <location>
        <begin position="155"/>
        <end position="164"/>
    </location>
</feature>
<dbReference type="GO" id="GO:0045944">
    <property type="term" value="P:positive regulation of transcription by RNA polymerase II"/>
    <property type="evidence" value="ECO:0007669"/>
    <property type="project" value="TreeGrafter"/>
</dbReference>
<dbReference type="CDD" id="cd12148">
    <property type="entry name" value="fungal_TF_MHR"/>
    <property type="match status" value="1"/>
</dbReference>
<dbReference type="GO" id="GO:0008270">
    <property type="term" value="F:zinc ion binding"/>
    <property type="evidence" value="ECO:0007669"/>
    <property type="project" value="InterPro"/>
</dbReference>
<feature type="domain" description="Zn(2)-C6 fungal-type" evidence="11">
    <location>
        <begin position="39"/>
        <end position="69"/>
    </location>
</feature>
<protein>
    <recommendedName>
        <fullName evidence="11">Zn(2)-C6 fungal-type domain-containing protein</fullName>
    </recommendedName>
</protein>
<keyword evidence="2" id="KW-0479">Metal-binding</keyword>
<comment type="caution">
    <text evidence="12">The sequence shown here is derived from an EMBL/GenBank/DDBJ whole genome shotgun (WGS) entry which is preliminary data.</text>
</comment>
<dbReference type="Pfam" id="PF00172">
    <property type="entry name" value="Zn_clus"/>
    <property type="match status" value="1"/>
</dbReference>
<dbReference type="PANTHER" id="PTHR47655:SF2">
    <property type="entry name" value="QUINIC ACID UTILIZATION ACTIVATOR"/>
    <property type="match status" value="1"/>
</dbReference>
<feature type="region of interest" description="Disordered" evidence="10">
    <location>
        <begin position="1"/>
        <end position="31"/>
    </location>
</feature>
<proteinExistence type="predicted"/>
<dbReference type="FunFam" id="4.10.240.10:FF:000005">
    <property type="entry name" value="Quinic acid utilization activator"/>
    <property type="match status" value="1"/>
</dbReference>
<evidence type="ECO:0000256" key="8">
    <source>
        <dbReference type="ARBA" id="ARBA00023163"/>
    </source>
</evidence>
<dbReference type="SMART" id="SM00066">
    <property type="entry name" value="GAL4"/>
    <property type="match status" value="1"/>
</dbReference>
<dbReference type="GO" id="GO:0000981">
    <property type="term" value="F:DNA-binding transcription factor activity, RNA polymerase II-specific"/>
    <property type="evidence" value="ECO:0007669"/>
    <property type="project" value="InterPro"/>
</dbReference>
<dbReference type="PANTHER" id="PTHR47655">
    <property type="entry name" value="QUINIC ACID UTILIZATION ACTIVATOR"/>
    <property type="match status" value="1"/>
</dbReference>
<evidence type="ECO:0000259" key="11">
    <source>
        <dbReference type="PROSITE" id="PS50048"/>
    </source>
</evidence>
<organism evidence="12 13">
    <name type="scientific">Helicocarpus griseus UAMH5409</name>
    <dbReference type="NCBI Taxonomy" id="1447875"/>
    <lineage>
        <taxon>Eukaryota</taxon>
        <taxon>Fungi</taxon>
        <taxon>Dikarya</taxon>
        <taxon>Ascomycota</taxon>
        <taxon>Pezizomycotina</taxon>
        <taxon>Eurotiomycetes</taxon>
        <taxon>Eurotiomycetidae</taxon>
        <taxon>Onygenales</taxon>
        <taxon>Ajellomycetaceae</taxon>
        <taxon>Helicocarpus</taxon>
    </lineage>
</organism>
<feature type="compositionally biased region" description="Polar residues" evidence="10">
    <location>
        <begin position="869"/>
        <end position="878"/>
    </location>
</feature>
<feature type="region of interest" description="Disordered" evidence="10">
    <location>
        <begin position="194"/>
        <end position="225"/>
    </location>
</feature>
<dbReference type="SUPFAM" id="SSF57701">
    <property type="entry name" value="Zn2/Cys6 DNA-binding domain"/>
    <property type="match status" value="1"/>
</dbReference>
<keyword evidence="5" id="KW-0805">Transcription regulation</keyword>
<evidence type="ECO:0000256" key="1">
    <source>
        <dbReference type="ARBA" id="ARBA00004123"/>
    </source>
</evidence>
<accession>A0A2B7WQ64</accession>
<dbReference type="GO" id="GO:0003677">
    <property type="term" value="F:DNA binding"/>
    <property type="evidence" value="ECO:0007669"/>
    <property type="project" value="UniProtKB-KW"/>
</dbReference>
<evidence type="ECO:0000256" key="2">
    <source>
        <dbReference type="ARBA" id="ARBA00022723"/>
    </source>
</evidence>
<dbReference type="CDD" id="cd00067">
    <property type="entry name" value="GAL4"/>
    <property type="match status" value="1"/>
</dbReference>
<evidence type="ECO:0000256" key="7">
    <source>
        <dbReference type="ARBA" id="ARBA00023159"/>
    </source>
</evidence>
<dbReference type="Gene3D" id="4.10.240.10">
    <property type="entry name" value="Zn(2)-C6 fungal-type DNA-binding domain"/>
    <property type="match status" value="1"/>
</dbReference>
<evidence type="ECO:0000313" key="13">
    <source>
        <dbReference type="Proteomes" id="UP000223968"/>
    </source>
</evidence>
<dbReference type="PROSITE" id="PS50048">
    <property type="entry name" value="ZN2_CY6_FUNGAL_2"/>
    <property type="match status" value="1"/>
</dbReference>
<feature type="compositionally biased region" description="Basic and acidic residues" evidence="10">
    <location>
        <begin position="19"/>
        <end position="29"/>
    </location>
</feature>
<dbReference type="SMART" id="SM00906">
    <property type="entry name" value="Fungal_trans"/>
    <property type="match status" value="1"/>
</dbReference>
<evidence type="ECO:0000256" key="9">
    <source>
        <dbReference type="ARBA" id="ARBA00023242"/>
    </source>
</evidence>
<keyword evidence="7" id="KW-0010">Activator</keyword>
<feature type="compositionally biased region" description="Polar residues" evidence="10">
    <location>
        <begin position="205"/>
        <end position="218"/>
    </location>
</feature>
<sequence length="902" mass="98874">MNSEARQTPDASGGTRRRRQDDEGHETVHVQKRQRVSRACDTCRNKKDRCDGARPVCSTCATLGRSCTYKPKTKKRGLPTGYLRTLELLWGLVFSKIRGSERVVTKLLKSTALPYQADDIIKEEEGPDAFMSAWKRSSVLKEIEASLSVSEPPEDDTRNADRPNADSVSPHGAGENDHSFLDVLEWSIPDGLEHAGENIGHGTDPSRQAQTRKTSTNPLPKRQTRDCGTQCIASDSDSIGLRLPKCARELFDIYFTYTHCWFPILEKHDILRTAFGYSEHSGRISPYGPGSGDHAAMWAIFALASLQQSSRKSNPEVTLPRGAALDTESLYATARNMIPAESGPYEIGHVQALLLLGLVKIGQRNWSTAGIIVGLAIRISLTLGLGGSSATLGPTNKKTGRSRHVFLGCFVLETLISAQLGCPPALRKEDTLKVGLLQEDGLDEWHPWEDQARWLPQSPSNDFFVRGPLFAMSTFNHLVKLVYLLNDFGCCICTGLLSLPKLEDFERRLEDWSATLPEHYRVRLDGDQSAQASPHVLGLHILYDSIVLIIQLRSQSILCNQSAGRDYARQRTLNSLNRLEQFLQAYIDSYSISAMSPTFIILLNIVVHDLGGGGAGTPLYNLDSNLMTKVRRILSQIYLVWQSGDCAAHQTGLANQVPTSISHFNPAVAINSGYLAVHTSPPPSMPHPSTAQGSNRRGPVHDAGQENARASMERDGASGHPKTRNLVPLIPWETSKSRLDAGIQFPLPVSTSSFITAENSADALGQLPGQASYSTTSSSKLPSPFQPSNPYYTHISNDTNVNPESLSNIDGYQPSARIPPDLDALFDELASLEGSEKTETQPTFMQNLGFGPTSGVSDLHSYSTSFEMLGPSQQTGVTSHYRPEDNRDPIGQAAFEIEDAVK</sequence>
<dbReference type="InterPro" id="IPR052783">
    <property type="entry name" value="Metabolic/Drug-Res_Regulator"/>
</dbReference>
<dbReference type="Pfam" id="PF04082">
    <property type="entry name" value="Fungal_trans"/>
    <property type="match status" value="1"/>
</dbReference>
<keyword evidence="13" id="KW-1185">Reference proteome</keyword>
<dbReference type="InterPro" id="IPR001138">
    <property type="entry name" value="Zn2Cys6_DnaBD"/>
</dbReference>
<reference evidence="12 13" key="1">
    <citation type="submission" date="2017-10" db="EMBL/GenBank/DDBJ databases">
        <title>Comparative genomics in systemic dimorphic fungi from Ajellomycetaceae.</title>
        <authorList>
            <person name="Munoz J.F."/>
            <person name="Mcewen J.G."/>
            <person name="Clay O.K."/>
            <person name="Cuomo C.A."/>
        </authorList>
    </citation>
    <scope>NUCLEOTIDE SEQUENCE [LARGE SCALE GENOMIC DNA]</scope>
    <source>
        <strain evidence="12 13">UAMH5409</strain>
    </source>
</reference>
<evidence type="ECO:0000256" key="3">
    <source>
        <dbReference type="ARBA" id="ARBA00022833"/>
    </source>
</evidence>